<name>A0ACB8RBA0_9AGAM</name>
<dbReference type="EMBL" id="MU276122">
    <property type="protein sequence ID" value="KAI0041441.1"/>
    <property type="molecule type" value="Genomic_DNA"/>
</dbReference>
<keyword evidence="2" id="KW-1185">Reference proteome</keyword>
<proteinExistence type="predicted"/>
<sequence>MPNPRSRVSGKSLRWHDGLELEGLEDIWMNAARSKIRQLKVIPIPSLDTTHVTYESVDAAERALGDAQAALRAGIEAEEVAIEHAKQALRNAYAADDETMRVARLALRQQRNSLLPVARLPTEILRDIFTLCSNIDRPWMEAWPTTKMGWLAVTRICQRWRNIALEHPGLWTHVLVDAFGPVGADAFADARKTCHSTST</sequence>
<protein>
    <submittedName>
        <fullName evidence="1">Uncharacterized protein</fullName>
    </submittedName>
</protein>
<reference evidence="1" key="1">
    <citation type="submission" date="2021-02" db="EMBL/GenBank/DDBJ databases">
        <authorList>
            <consortium name="DOE Joint Genome Institute"/>
            <person name="Ahrendt S."/>
            <person name="Looney B.P."/>
            <person name="Miyauchi S."/>
            <person name="Morin E."/>
            <person name="Drula E."/>
            <person name="Courty P.E."/>
            <person name="Chicoki N."/>
            <person name="Fauchery L."/>
            <person name="Kohler A."/>
            <person name="Kuo A."/>
            <person name="Labutti K."/>
            <person name="Pangilinan J."/>
            <person name="Lipzen A."/>
            <person name="Riley R."/>
            <person name="Andreopoulos W."/>
            <person name="He G."/>
            <person name="Johnson J."/>
            <person name="Barry K.W."/>
            <person name="Grigoriev I.V."/>
            <person name="Nagy L."/>
            <person name="Hibbett D."/>
            <person name="Henrissat B."/>
            <person name="Matheny P.B."/>
            <person name="Labbe J."/>
            <person name="Martin F."/>
        </authorList>
    </citation>
    <scope>NUCLEOTIDE SEQUENCE</scope>
    <source>
        <strain evidence="1">FP105234-sp</strain>
    </source>
</reference>
<comment type="caution">
    <text evidence="1">The sequence shown here is derived from an EMBL/GenBank/DDBJ whole genome shotgun (WGS) entry which is preliminary data.</text>
</comment>
<accession>A0ACB8RBA0</accession>
<dbReference type="Proteomes" id="UP000814033">
    <property type="component" value="Unassembled WGS sequence"/>
</dbReference>
<organism evidence="1 2">
    <name type="scientific">Auriscalpium vulgare</name>
    <dbReference type="NCBI Taxonomy" id="40419"/>
    <lineage>
        <taxon>Eukaryota</taxon>
        <taxon>Fungi</taxon>
        <taxon>Dikarya</taxon>
        <taxon>Basidiomycota</taxon>
        <taxon>Agaricomycotina</taxon>
        <taxon>Agaricomycetes</taxon>
        <taxon>Russulales</taxon>
        <taxon>Auriscalpiaceae</taxon>
        <taxon>Auriscalpium</taxon>
    </lineage>
</organism>
<evidence type="ECO:0000313" key="2">
    <source>
        <dbReference type="Proteomes" id="UP000814033"/>
    </source>
</evidence>
<reference evidence="1" key="2">
    <citation type="journal article" date="2022" name="New Phytol.">
        <title>Evolutionary transition to the ectomycorrhizal habit in the genomes of a hyperdiverse lineage of mushroom-forming fungi.</title>
        <authorList>
            <person name="Looney B."/>
            <person name="Miyauchi S."/>
            <person name="Morin E."/>
            <person name="Drula E."/>
            <person name="Courty P.E."/>
            <person name="Kohler A."/>
            <person name="Kuo A."/>
            <person name="LaButti K."/>
            <person name="Pangilinan J."/>
            <person name="Lipzen A."/>
            <person name="Riley R."/>
            <person name="Andreopoulos W."/>
            <person name="He G."/>
            <person name="Johnson J."/>
            <person name="Nolan M."/>
            <person name="Tritt A."/>
            <person name="Barry K.W."/>
            <person name="Grigoriev I.V."/>
            <person name="Nagy L.G."/>
            <person name="Hibbett D."/>
            <person name="Henrissat B."/>
            <person name="Matheny P.B."/>
            <person name="Labbe J."/>
            <person name="Martin F.M."/>
        </authorList>
    </citation>
    <scope>NUCLEOTIDE SEQUENCE</scope>
    <source>
        <strain evidence="1">FP105234-sp</strain>
    </source>
</reference>
<evidence type="ECO:0000313" key="1">
    <source>
        <dbReference type="EMBL" id="KAI0041441.1"/>
    </source>
</evidence>
<gene>
    <name evidence="1" type="ORF">FA95DRAFT_694163</name>
</gene>